<evidence type="ECO:0000313" key="2">
    <source>
        <dbReference type="Proteomes" id="UP000519897"/>
    </source>
</evidence>
<accession>A0A7W6LGV2</accession>
<gene>
    <name evidence="1" type="ORF">GGQ72_002692</name>
</gene>
<dbReference type="PANTHER" id="PTHR35519">
    <property type="entry name" value="MEMBRANE PROTEINS"/>
    <property type="match status" value="1"/>
</dbReference>
<name>A0A7W6LGV2_9HYPH</name>
<dbReference type="PANTHER" id="PTHR35519:SF2">
    <property type="entry name" value="PH DOMAIN PROTEIN"/>
    <property type="match status" value="1"/>
</dbReference>
<dbReference type="Pfam" id="PF13430">
    <property type="entry name" value="DUF4112"/>
    <property type="match status" value="1"/>
</dbReference>
<dbReference type="InterPro" id="IPR025187">
    <property type="entry name" value="DUF4112"/>
</dbReference>
<keyword evidence="2" id="KW-1185">Reference proteome</keyword>
<organism evidence="1 2">
    <name type="scientific">Rhizobium rhizoryzae</name>
    <dbReference type="NCBI Taxonomy" id="451876"/>
    <lineage>
        <taxon>Bacteria</taxon>
        <taxon>Pseudomonadati</taxon>
        <taxon>Pseudomonadota</taxon>
        <taxon>Alphaproteobacteria</taxon>
        <taxon>Hyphomicrobiales</taxon>
        <taxon>Rhizobiaceae</taxon>
        <taxon>Rhizobium/Agrobacterium group</taxon>
        <taxon>Rhizobium</taxon>
    </lineage>
</organism>
<dbReference type="Proteomes" id="UP000519897">
    <property type="component" value="Unassembled WGS sequence"/>
</dbReference>
<dbReference type="EMBL" id="JACIEC010000002">
    <property type="protein sequence ID" value="MBB4144140.1"/>
    <property type="molecule type" value="Genomic_DNA"/>
</dbReference>
<evidence type="ECO:0000313" key="1">
    <source>
        <dbReference type="EMBL" id="MBB4144140.1"/>
    </source>
</evidence>
<evidence type="ECO:0008006" key="3">
    <source>
        <dbReference type="Google" id="ProtNLM"/>
    </source>
</evidence>
<proteinExistence type="predicted"/>
<comment type="caution">
    <text evidence="1">The sequence shown here is derived from an EMBL/GenBank/DDBJ whole genome shotgun (WGS) entry which is preliminary data.</text>
</comment>
<reference evidence="1 2" key="1">
    <citation type="submission" date="2020-08" db="EMBL/GenBank/DDBJ databases">
        <title>Genomic Encyclopedia of Type Strains, Phase IV (KMG-IV): sequencing the most valuable type-strain genomes for metagenomic binning, comparative biology and taxonomic classification.</title>
        <authorList>
            <person name="Goeker M."/>
        </authorList>
    </citation>
    <scope>NUCLEOTIDE SEQUENCE [LARGE SCALE GENOMIC DNA]</scope>
    <source>
        <strain evidence="1 2">DSM 29514</strain>
    </source>
</reference>
<protein>
    <recommendedName>
        <fullName evidence="3">DUF4112 domain-containing protein</fullName>
    </recommendedName>
</protein>
<dbReference type="RefSeq" id="WP_082547262.1">
    <property type="nucleotide sequence ID" value="NZ_CP049250.1"/>
</dbReference>
<dbReference type="AlphaFoldDB" id="A0A7W6LGV2"/>
<sequence length="148" mass="15767">MAGAGTKAQFGFSSGNSRRAHATGALDAEKLRRIGRLVRLARVMDTAIRIPGVGIRFGADSILGLLPVVGDASGALIGVFIINEARRLGLPNDKLLKMAGNIGADAVLGSVPLLGDVFDVYFKSHRRNVQMILDHFGVSREQAMRASR</sequence>